<accession>A0ABD3UE04</accession>
<feature type="compositionally biased region" description="Polar residues" evidence="2">
    <location>
        <begin position="456"/>
        <end position="471"/>
    </location>
</feature>
<keyword evidence="1" id="KW-0862">Zinc</keyword>
<feature type="domain" description="B box-type" evidence="3">
    <location>
        <begin position="6"/>
        <end position="47"/>
    </location>
</feature>
<keyword evidence="1" id="KW-0863">Zinc-finger</keyword>
<feature type="compositionally biased region" description="Basic and acidic residues" evidence="2">
    <location>
        <begin position="257"/>
        <end position="273"/>
    </location>
</feature>
<protein>
    <recommendedName>
        <fullName evidence="3">B box-type domain-containing protein</fullName>
    </recommendedName>
</protein>
<evidence type="ECO:0000256" key="2">
    <source>
        <dbReference type="SAM" id="MobiDB-lite"/>
    </source>
</evidence>
<feature type="compositionally biased region" description="Low complexity" evidence="2">
    <location>
        <begin position="275"/>
        <end position="286"/>
    </location>
</feature>
<dbReference type="Proteomes" id="UP001634394">
    <property type="component" value="Unassembled WGS sequence"/>
</dbReference>
<evidence type="ECO:0000313" key="5">
    <source>
        <dbReference type="Proteomes" id="UP001634394"/>
    </source>
</evidence>
<dbReference type="PANTHER" id="PTHR25462">
    <property type="entry name" value="BONUS, ISOFORM C-RELATED"/>
    <property type="match status" value="1"/>
</dbReference>
<dbReference type="PROSITE" id="PS50119">
    <property type="entry name" value="ZF_BBOX"/>
    <property type="match status" value="1"/>
</dbReference>
<dbReference type="SUPFAM" id="SSF57845">
    <property type="entry name" value="B-box zinc-binding domain"/>
    <property type="match status" value="1"/>
</dbReference>
<comment type="caution">
    <text evidence="4">The sequence shown here is derived from an EMBL/GenBank/DDBJ whole genome shotgun (WGS) entry which is preliminary data.</text>
</comment>
<dbReference type="Gene3D" id="3.30.160.60">
    <property type="entry name" value="Classic Zinc Finger"/>
    <property type="match status" value="1"/>
</dbReference>
<dbReference type="EMBL" id="JBJQND010000016">
    <property type="protein sequence ID" value="KAL3847021.1"/>
    <property type="molecule type" value="Genomic_DNA"/>
</dbReference>
<dbReference type="GO" id="GO:0008270">
    <property type="term" value="F:zinc ion binding"/>
    <property type="evidence" value="ECO:0007669"/>
    <property type="project" value="UniProtKB-KW"/>
</dbReference>
<evidence type="ECO:0000259" key="3">
    <source>
        <dbReference type="PROSITE" id="PS50119"/>
    </source>
</evidence>
<dbReference type="PANTHER" id="PTHR25462:SF296">
    <property type="entry name" value="MEIOTIC P26, ISOFORM F"/>
    <property type="match status" value="1"/>
</dbReference>
<proteinExistence type="predicted"/>
<reference evidence="4 5" key="1">
    <citation type="submission" date="2024-11" db="EMBL/GenBank/DDBJ databases">
        <title>Chromosome-level genome assembly of the freshwater bivalve Anodonta woodiana.</title>
        <authorList>
            <person name="Chen X."/>
        </authorList>
    </citation>
    <scope>NUCLEOTIDE SEQUENCE [LARGE SCALE GENOMIC DNA]</scope>
    <source>
        <strain evidence="4">MN2024</strain>
        <tissue evidence="4">Gills</tissue>
    </source>
</reference>
<keyword evidence="1" id="KW-0479">Metal-binding</keyword>
<dbReference type="Pfam" id="PF00643">
    <property type="entry name" value="zf-B_box"/>
    <property type="match status" value="1"/>
</dbReference>
<keyword evidence="5" id="KW-1185">Reference proteome</keyword>
<dbReference type="InterPro" id="IPR000315">
    <property type="entry name" value="Znf_B-box"/>
</dbReference>
<evidence type="ECO:0000313" key="4">
    <source>
        <dbReference type="EMBL" id="KAL3847021.1"/>
    </source>
</evidence>
<evidence type="ECO:0000256" key="1">
    <source>
        <dbReference type="PROSITE-ProRule" id="PRU00024"/>
    </source>
</evidence>
<feature type="region of interest" description="Disordered" evidence="2">
    <location>
        <begin position="456"/>
        <end position="476"/>
    </location>
</feature>
<dbReference type="SUPFAM" id="SSF101898">
    <property type="entry name" value="NHL repeat"/>
    <property type="match status" value="1"/>
</dbReference>
<name>A0ABD3UE04_SINWO</name>
<organism evidence="4 5">
    <name type="scientific">Sinanodonta woodiana</name>
    <name type="common">Chinese pond mussel</name>
    <name type="synonym">Anodonta woodiana</name>
    <dbReference type="NCBI Taxonomy" id="1069815"/>
    <lineage>
        <taxon>Eukaryota</taxon>
        <taxon>Metazoa</taxon>
        <taxon>Spiralia</taxon>
        <taxon>Lophotrochozoa</taxon>
        <taxon>Mollusca</taxon>
        <taxon>Bivalvia</taxon>
        <taxon>Autobranchia</taxon>
        <taxon>Heteroconchia</taxon>
        <taxon>Palaeoheterodonta</taxon>
        <taxon>Unionida</taxon>
        <taxon>Unionoidea</taxon>
        <taxon>Unionidae</taxon>
        <taxon>Unioninae</taxon>
        <taxon>Sinanodonta</taxon>
    </lineage>
</organism>
<sequence>MATRPPQDSVCSAHQKRMKFFCKNHTLLLCSVCAVKRHRTCEEILTLEEAVEDKRSEGKKLLDIHLRKIKTIENIITERKASIKLLSSNVTEIQNELTAVSNKITQLVKTQEKAIIQKLQSIQASETSSLEKDIASLERQCNSARACYDALNASLNGRDIDLIFSVIKEQRVAQEHEGDDGLSKKSFKNVDIKFTLSPEVQTFLRCFKNVGDVILSDEHNGVDKGIHSASLVYTKKANDISKKNALELTQNLSGTATDKEASSKRIDQVDHPSRRSNNVSNENSDNGIFKTHINAESLPSAPQTRSAYDDSAMKRRLNALAESYAPNYRPHSAPIQHPLMTVTEISMNEYAYPVQNIEETSCKEIVTRGISQGIDDMKSGTTYAIAAAEKGSKAIGNNLPNSLTGYATYDKTPTDAVRPYTIGLRQDQIEGNVGNVSDERVALPHFMTHSNTNTEMANVNRGKSNDNSVPTKSKMGLNKSDYKLQRYANQRLNGDFSVSVESVLSKSPRLESKVDQVLTLQPATALSHPPKQVIRAELTFVPGVQTNQGNSNTLNPLYNEHTVGVPKKYVINSAFRVPETTKSDFDMNEQRWVHMASFAAPRNGANILLTGLALLPDGRLVIVDIENATLQLYDQNYRFLAQQRFGERPFDVCVLDTNKVAVSLQNNRSLMILLVNEDNFSLVAELGVLCDLICYGISYDGGYYGVCCGNEVWLMSDEGKSVYRFKDSLTGNPLFKKAEYVAISSSRQLLFITDAISHKVMAFKFDGKKVWEFSQAGVQPAGIKLVNEKLYVADRGQHGVFMLGMNGNILSEKVAITVEYPIALCLDSVGTKLLVTQMKDDISNGMSKSIHVFQKH</sequence>
<dbReference type="AlphaFoldDB" id="A0ABD3UE04"/>
<dbReference type="InterPro" id="IPR047153">
    <property type="entry name" value="TRIM45/56/19-like"/>
</dbReference>
<dbReference type="CDD" id="cd19776">
    <property type="entry name" value="Bbox2_TRIM25_C-IV"/>
    <property type="match status" value="1"/>
</dbReference>
<dbReference type="InterPro" id="IPR011042">
    <property type="entry name" value="6-blade_b-propeller_TolB-like"/>
</dbReference>
<dbReference type="Gene3D" id="2.120.10.30">
    <property type="entry name" value="TolB, C-terminal domain"/>
    <property type="match status" value="1"/>
</dbReference>
<feature type="region of interest" description="Disordered" evidence="2">
    <location>
        <begin position="254"/>
        <end position="287"/>
    </location>
</feature>
<gene>
    <name evidence="4" type="ORF">ACJMK2_017958</name>
</gene>